<dbReference type="GO" id="GO:0016301">
    <property type="term" value="F:kinase activity"/>
    <property type="evidence" value="ECO:0007669"/>
    <property type="project" value="UniProtKB-KW"/>
</dbReference>
<dbReference type="Gene3D" id="3.90.1200.10">
    <property type="match status" value="1"/>
</dbReference>
<dbReference type="AlphaFoldDB" id="A0A0S2K996"/>
<protein>
    <submittedName>
        <fullName evidence="1">Kinase domain-containing protein</fullName>
    </submittedName>
</protein>
<name>A0A0S2K996_9GAMM</name>
<dbReference type="SUPFAM" id="SSF56112">
    <property type="entry name" value="Protein kinase-like (PK-like)"/>
    <property type="match status" value="1"/>
</dbReference>
<dbReference type="PANTHER" id="PTHR11012:SF30">
    <property type="entry name" value="PROTEIN KINASE-LIKE DOMAIN-CONTAINING"/>
    <property type="match status" value="1"/>
</dbReference>
<reference evidence="1 2" key="1">
    <citation type="submission" date="2015-11" db="EMBL/GenBank/DDBJ databases">
        <authorList>
            <person name="Zhang Y."/>
            <person name="Guo Z."/>
        </authorList>
    </citation>
    <scope>NUCLEOTIDE SEQUENCE [LARGE SCALE GENOMIC DNA]</scope>
    <source>
        <strain evidence="1 2">KCTC 12086</strain>
    </source>
</reference>
<gene>
    <name evidence="1" type="ORF">PP2015_4145</name>
</gene>
<dbReference type="Pfam" id="PF02958">
    <property type="entry name" value="EcKL"/>
    <property type="match status" value="1"/>
</dbReference>
<dbReference type="RefSeq" id="WP_157599128.1">
    <property type="nucleotide sequence ID" value="NZ_CP013188.1"/>
</dbReference>
<dbReference type="InterPro" id="IPR004119">
    <property type="entry name" value="EcKL"/>
</dbReference>
<keyword evidence="1" id="KW-0808">Transferase</keyword>
<accession>A0A0S2K996</accession>
<dbReference type="Proteomes" id="UP000061457">
    <property type="component" value="Chromosome II"/>
</dbReference>
<dbReference type="EMBL" id="CP013188">
    <property type="protein sequence ID" value="ALO44612.1"/>
    <property type="molecule type" value="Genomic_DNA"/>
</dbReference>
<dbReference type="InterPro" id="IPR011009">
    <property type="entry name" value="Kinase-like_dom_sf"/>
</dbReference>
<keyword evidence="1" id="KW-0418">Kinase</keyword>
<organism evidence="1 2">
    <name type="scientific">Pseudoalteromonas phenolica</name>
    <dbReference type="NCBI Taxonomy" id="161398"/>
    <lineage>
        <taxon>Bacteria</taxon>
        <taxon>Pseudomonadati</taxon>
        <taxon>Pseudomonadota</taxon>
        <taxon>Gammaproteobacteria</taxon>
        <taxon>Alteromonadales</taxon>
        <taxon>Pseudoalteromonadaceae</taxon>
        <taxon>Pseudoalteromonas</taxon>
    </lineage>
</organism>
<evidence type="ECO:0000313" key="2">
    <source>
        <dbReference type="Proteomes" id="UP000061457"/>
    </source>
</evidence>
<dbReference type="STRING" id="161398.PP2015_4145"/>
<dbReference type="OrthoDB" id="9769860at2"/>
<proteinExistence type="predicted"/>
<dbReference type="PATRIC" id="fig|161398.10.peg.4251"/>
<dbReference type="PANTHER" id="PTHR11012">
    <property type="entry name" value="PROTEIN KINASE-LIKE DOMAIN-CONTAINING"/>
    <property type="match status" value="1"/>
</dbReference>
<sequence length="313" mass="36682">MSTRHLEKHIPELKLTDLSISLWSGCGQIQSGFFDSQPVIVKLSEIPESINHQVISQSDFAKQRKDKSYLNELNFYNNPICKLAYENVRPRCYFAKRIDVLNILILEDFESKGFQNIDDYKFEHVYAVIDWLAQFHAKGLNLIGSERFPIGGYWHLETRPDEYKRMGSVELKRCASYLADSLYKAKYQTLIHGDSKLANYAFDNNYNVLGYDYQYVGSGIGLQDVMLFMTSVFNGDTCAKYESSILNLYFESLSKALSNTMSIKEYELLEREWRTLWPIVWADFYRFLNGWKPEHKKITQFMQNKFSEVLNRI</sequence>
<keyword evidence="2" id="KW-1185">Reference proteome</keyword>
<evidence type="ECO:0000313" key="1">
    <source>
        <dbReference type="EMBL" id="ALO44612.1"/>
    </source>
</evidence>
<dbReference type="KEGG" id="pphe:PP2015_4145"/>